<keyword evidence="5" id="KW-1185">Reference proteome</keyword>
<evidence type="ECO:0000256" key="3">
    <source>
        <dbReference type="SAM" id="MobiDB-lite"/>
    </source>
</evidence>
<feature type="compositionally biased region" description="Low complexity" evidence="3">
    <location>
        <begin position="479"/>
        <end position="489"/>
    </location>
</feature>
<keyword evidence="2" id="KW-0053">Apoptosis</keyword>
<evidence type="ECO:0000256" key="2">
    <source>
        <dbReference type="ARBA" id="ARBA00022703"/>
    </source>
</evidence>
<feature type="compositionally biased region" description="Basic and acidic residues" evidence="3">
    <location>
        <begin position="749"/>
        <end position="762"/>
    </location>
</feature>
<feature type="compositionally biased region" description="Polar residues" evidence="3">
    <location>
        <begin position="633"/>
        <end position="643"/>
    </location>
</feature>
<feature type="compositionally biased region" description="Low complexity" evidence="3">
    <location>
        <begin position="767"/>
        <end position="782"/>
    </location>
</feature>
<sequence length="939" mass="101068">MSTAGEEALRQARLMMASALAPNSTSEARRKFHQHLITLPSYPSYDSKAFFGTLVAKFFGEFESLQDDAIDALLDLCEDEEERVRIVGIKGLGPTGRADPRWVRGNTGVLLQLLASQPKELKYVRESLHTLLAVSPFDVFSVIVDDCRAQSEDETGVSRRNIIEFLYHDARDDRRGYCESGKYPQVEDVFREGFLEVLSMTKGIGREEKEKIIKMLIPLPSVSGDKATEGTREVFCRSLIKLISTKSSPEETQPIIGLFKEFLDRSTTANDPRIPLLLFATHGTAVTKLGMEKNEPTAKKLITDLSGYAEGALKIWGRGERGDTLSEEILTPQVIESVLPPVIDACDNYVRTGNFANAGQLIELVLYAVYRLATHRDRRRDIVRSSDAKRLLDLTREATKVERRLAKGSSELETWRNIVDMLEILGDYKFRVEKITPSWEAPSTSTRKQVAPSGRTATPPTAPRGPKKDTQVFAPPSGPRGSASRSAGPVSLGPATRAPSGPRRSDNVSQGLSGAPNGSDKQPKTTTPVTAAMAPLAKSPQEPANATRPRTPPLRPPTVLSHSPVRIDRSPSTSPRPPTPPLPPTGHSEPVATKASNGSFVRKTTTSINDDAPVSSTSNPLSRPAPGRLSIRNAAQTTSTPSAPVTEAETEPAPAPVQTQTPIQAREPVKRVPSLADRLGVAASTPSPTSKRSRDREELLPAVTNGSNAESTSGRVQAINESQIANGAKPSLLSRLASRDGGDIPQAKRVKDEPRLSLRDRINGAGSSTHSPASTTPLPTSSIAETKSGLSILNRSSQQQQPTFSILNRAKSIVPPPTSASEPAKNGISILNRSSSSNISHETKAEGNFTGGKPQKEEEKEEVVVVRKGRGFRERTPDGVDIVMADTMSDIPPPQQARGQGLAGRLSGGSSSGFGIRGRGGSSGRGLVRLVGVRGGRGR</sequence>
<dbReference type="Pfam" id="PF05918">
    <property type="entry name" value="API5"/>
    <property type="match status" value="1"/>
</dbReference>
<feature type="compositionally biased region" description="Polar residues" evidence="3">
    <location>
        <begin position="594"/>
        <end position="621"/>
    </location>
</feature>
<feature type="compositionally biased region" description="Pro residues" evidence="3">
    <location>
        <begin position="574"/>
        <end position="584"/>
    </location>
</feature>
<feature type="compositionally biased region" description="Polar residues" evidence="3">
    <location>
        <begin position="783"/>
        <end position="806"/>
    </location>
</feature>
<dbReference type="GeneID" id="92180543"/>
<dbReference type="Proteomes" id="UP001388673">
    <property type="component" value="Unassembled WGS sequence"/>
</dbReference>
<feature type="compositionally biased region" description="Gly residues" evidence="3">
    <location>
        <begin position="906"/>
        <end position="924"/>
    </location>
</feature>
<feature type="compositionally biased region" description="Basic and acidic residues" evidence="3">
    <location>
        <begin position="854"/>
        <end position="878"/>
    </location>
</feature>
<dbReference type="AlphaFoldDB" id="A0AAW0YQI0"/>
<reference evidence="4 5" key="1">
    <citation type="journal article" date="2024" name="bioRxiv">
        <title>Comparative genomics of Cryptococcus and Kwoniella reveals pathogenesis evolution and contrasting karyotype dynamics via intercentromeric recombination or chromosome fusion.</title>
        <authorList>
            <person name="Coelho M.A."/>
            <person name="David-Palma M."/>
            <person name="Shea T."/>
            <person name="Bowers K."/>
            <person name="McGinley-Smith S."/>
            <person name="Mohammad A.W."/>
            <person name="Gnirke A."/>
            <person name="Yurkov A.M."/>
            <person name="Nowrousian M."/>
            <person name="Sun S."/>
            <person name="Cuomo C.A."/>
            <person name="Heitman J."/>
        </authorList>
    </citation>
    <scope>NUCLEOTIDE SEQUENCE [LARGE SCALE GENOMIC DNA]</scope>
    <source>
        <strain evidence="4 5">CBS 13917</strain>
    </source>
</reference>
<name>A0AAW0YQI0_9TREE</name>
<feature type="compositionally biased region" description="Low complexity" evidence="3">
    <location>
        <begin position="826"/>
        <end position="840"/>
    </location>
</feature>
<evidence type="ECO:0000313" key="4">
    <source>
        <dbReference type="EMBL" id="KAK8854546.1"/>
    </source>
</evidence>
<dbReference type="GO" id="GO:0003723">
    <property type="term" value="F:RNA binding"/>
    <property type="evidence" value="ECO:0007669"/>
    <property type="project" value="TreeGrafter"/>
</dbReference>
<dbReference type="GO" id="GO:0005634">
    <property type="term" value="C:nucleus"/>
    <property type="evidence" value="ECO:0007669"/>
    <property type="project" value="TreeGrafter"/>
</dbReference>
<feature type="region of interest" description="Disordered" evidence="3">
    <location>
        <begin position="440"/>
        <end position="939"/>
    </location>
</feature>
<evidence type="ECO:0000313" key="5">
    <source>
        <dbReference type="Proteomes" id="UP001388673"/>
    </source>
</evidence>
<dbReference type="InterPro" id="IPR016024">
    <property type="entry name" value="ARM-type_fold"/>
</dbReference>
<dbReference type="KEGG" id="kne:92180543"/>
<dbReference type="InterPro" id="IPR008383">
    <property type="entry name" value="API5"/>
</dbReference>
<dbReference type="SUPFAM" id="SSF48371">
    <property type="entry name" value="ARM repeat"/>
    <property type="match status" value="1"/>
</dbReference>
<organism evidence="4 5">
    <name type="scientific">Kwoniella newhampshirensis</name>
    <dbReference type="NCBI Taxonomy" id="1651941"/>
    <lineage>
        <taxon>Eukaryota</taxon>
        <taxon>Fungi</taxon>
        <taxon>Dikarya</taxon>
        <taxon>Basidiomycota</taxon>
        <taxon>Agaricomycotina</taxon>
        <taxon>Tremellomycetes</taxon>
        <taxon>Tremellales</taxon>
        <taxon>Cryptococcaceae</taxon>
        <taxon>Kwoniella</taxon>
    </lineage>
</organism>
<comment type="similarity">
    <text evidence="1">Belongs to the API5 family.</text>
</comment>
<accession>A0AAW0YQI0</accession>
<evidence type="ECO:0000256" key="1">
    <source>
        <dbReference type="ARBA" id="ARBA00009515"/>
    </source>
</evidence>
<dbReference type="RefSeq" id="XP_066802784.1">
    <property type="nucleotide sequence ID" value="XM_066946392.1"/>
</dbReference>
<gene>
    <name evidence="4" type="ORF">IAR55_003285</name>
</gene>
<feature type="compositionally biased region" description="Polar residues" evidence="3">
    <location>
        <begin position="704"/>
        <end position="725"/>
    </location>
</feature>
<dbReference type="EMBL" id="JBCAWK010000006">
    <property type="protein sequence ID" value="KAK8854546.1"/>
    <property type="molecule type" value="Genomic_DNA"/>
</dbReference>
<dbReference type="PANTHER" id="PTHR12758:SF19">
    <property type="entry name" value="APOPTOSIS INHIBITOR 5"/>
    <property type="match status" value="1"/>
</dbReference>
<dbReference type="GO" id="GO:0006915">
    <property type="term" value="P:apoptotic process"/>
    <property type="evidence" value="ECO:0007669"/>
    <property type="project" value="UniProtKB-KW"/>
</dbReference>
<comment type="caution">
    <text evidence="4">The sequence shown here is derived from an EMBL/GenBank/DDBJ whole genome shotgun (WGS) entry which is preliminary data.</text>
</comment>
<proteinExistence type="inferred from homology"/>
<protein>
    <submittedName>
        <fullName evidence="4">Uncharacterized protein</fullName>
    </submittedName>
</protein>
<dbReference type="PANTHER" id="PTHR12758">
    <property type="entry name" value="APOPTOSIS INHIBITOR 5-RELATED"/>
    <property type="match status" value="1"/>
</dbReference>